<reference evidence="3" key="3">
    <citation type="submission" date="2020-10" db="UniProtKB">
        <authorList>
            <consortium name="WormBaseParasite"/>
        </authorList>
    </citation>
    <scope>IDENTIFICATION</scope>
</reference>
<sequence length="159" mass="17799">MPKHILQIRCVTRSVRLVVTESDPFHKAPQKSTLGTYCYRVSLSHPADQMHCVHTVLYRTTRANISLVEAILEGSLILSTCRASKSCGGRERSKPGAKADVMRSMGAKMGFPTLPHTNYPKCRSTRKIRGNGFIDLVLFFDSLALQKNRKYPLILSSSF</sequence>
<reference evidence="1" key="2">
    <citation type="submission" date="2014-06" db="EMBL/GenBank/DDBJ databases">
        <authorList>
            <person name="Aslett M."/>
        </authorList>
    </citation>
    <scope>NUCLEOTIDE SEQUENCE</scope>
</reference>
<organism evidence="1">
    <name type="scientific">Echinococcus granulosus</name>
    <name type="common">Hydatid tapeworm</name>
    <dbReference type="NCBI Taxonomy" id="6210"/>
    <lineage>
        <taxon>Eukaryota</taxon>
        <taxon>Metazoa</taxon>
        <taxon>Spiralia</taxon>
        <taxon>Lophotrochozoa</taxon>
        <taxon>Platyhelminthes</taxon>
        <taxon>Cestoda</taxon>
        <taxon>Eucestoda</taxon>
        <taxon>Cyclophyllidea</taxon>
        <taxon>Taeniidae</taxon>
        <taxon>Echinococcus</taxon>
        <taxon>Echinococcus granulosus group</taxon>
    </lineage>
</organism>
<protein>
    <submittedName>
        <fullName evidence="1 3">Uncharacterized protein</fullName>
    </submittedName>
</protein>
<name>A0A068WLZ6_ECHGR</name>
<evidence type="ECO:0000313" key="3">
    <source>
        <dbReference type="WBParaSite" id="EgrG_000645500"/>
    </source>
</evidence>
<evidence type="ECO:0000313" key="2">
    <source>
        <dbReference type="Proteomes" id="UP000492820"/>
    </source>
</evidence>
<proteinExistence type="predicted"/>
<accession>A0A068WLZ6</accession>
<dbReference type="Proteomes" id="UP000492820">
    <property type="component" value="Unassembled WGS sequence"/>
</dbReference>
<dbReference type="EMBL" id="LK028578">
    <property type="protein sequence ID" value="CDS18657.1"/>
    <property type="molecule type" value="Genomic_DNA"/>
</dbReference>
<evidence type="ECO:0000313" key="1">
    <source>
        <dbReference type="EMBL" id="CDS18657.1"/>
    </source>
</evidence>
<dbReference type="WBParaSite" id="EgrG_000645500">
    <property type="protein sequence ID" value="EgrG_000645500"/>
    <property type="gene ID" value="EgrG_000645500"/>
</dbReference>
<gene>
    <name evidence="1" type="ORF">EgrG_000645500</name>
</gene>
<dbReference type="AlphaFoldDB" id="A0A068WLZ6"/>
<reference evidence="1 2" key="1">
    <citation type="journal article" date="2013" name="Nature">
        <title>The genomes of four tapeworm species reveal adaptations to parasitism.</title>
        <authorList>
            <person name="Tsai I.J."/>
            <person name="Zarowiecki M."/>
            <person name="Holroyd N."/>
            <person name="Garciarrubio A."/>
            <person name="Sanchez-Flores A."/>
            <person name="Brooks K.L."/>
            <person name="Tracey A."/>
            <person name="Bobes R.J."/>
            <person name="Fragoso G."/>
            <person name="Sciutto E."/>
            <person name="Aslett M."/>
            <person name="Beasley H."/>
            <person name="Bennett H.M."/>
            <person name="Cai J."/>
            <person name="Camicia F."/>
            <person name="Clark R."/>
            <person name="Cucher M."/>
            <person name="De Silva N."/>
            <person name="Day T.A."/>
            <person name="Deplazes P."/>
            <person name="Estrada K."/>
            <person name="Fernandez C."/>
            <person name="Holland P.W."/>
            <person name="Hou J."/>
            <person name="Hu S."/>
            <person name="Huckvale T."/>
            <person name="Hung S.S."/>
            <person name="Kamenetzky L."/>
            <person name="Keane J.A."/>
            <person name="Kiss F."/>
            <person name="Koziol U."/>
            <person name="Lambert O."/>
            <person name="Liu K."/>
            <person name="Luo X."/>
            <person name="Luo Y."/>
            <person name="Macchiaroli N."/>
            <person name="Nichol S."/>
            <person name="Paps J."/>
            <person name="Parkinson J."/>
            <person name="Pouchkina-Stantcheva N."/>
            <person name="Riddiford N."/>
            <person name="Rosenzvit M."/>
            <person name="Salinas G."/>
            <person name="Wasmuth J.D."/>
            <person name="Zamanian M."/>
            <person name="Zheng Y."/>
            <person name="Cai X."/>
            <person name="Soberon X."/>
            <person name="Olson P.D."/>
            <person name="Laclette J.P."/>
            <person name="Brehm K."/>
            <person name="Berriman M."/>
            <person name="Garciarrubio A."/>
            <person name="Bobes R.J."/>
            <person name="Fragoso G."/>
            <person name="Sanchez-Flores A."/>
            <person name="Estrada K."/>
            <person name="Cevallos M.A."/>
            <person name="Morett E."/>
            <person name="Gonzalez V."/>
            <person name="Portillo T."/>
            <person name="Ochoa-Leyva A."/>
            <person name="Jose M.V."/>
            <person name="Sciutto E."/>
            <person name="Landa A."/>
            <person name="Jimenez L."/>
            <person name="Valdes V."/>
            <person name="Carrero J.C."/>
            <person name="Larralde C."/>
            <person name="Morales-Montor J."/>
            <person name="Limon-Lason J."/>
            <person name="Soberon X."/>
            <person name="Laclette J.P."/>
        </authorList>
    </citation>
    <scope>NUCLEOTIDE SEQUENCE [LARGE SCALE GENOMIC DNA]</scope>
</reference>